<dbReference type="EMBL" id="JAGETZ010000003">
    <property type="protein sequence ID" value="MBO2009131.1"/>
    <property type="molecule type" value="Genomic_DNA"/>
</dbReference>
<protein>
    <submittedName>
        <fullName evidence="6">Glycosyltransferase family 2 protein</fullName>
    </submittedName>
</protein>
<evidence type="ECO:0000256" key="3">
    <source>
        <dbReference type="ARBA" id="ARBA00022679"/>
    </source>
</evidence>
<evidence type="ECO:0000256" key="1">
    <source>
        <dbReference type="ARBA" id="ARBA00006739"/>
    </source>
</evidence>
<dbReference type="CDD" id="cd04186">
    <property type="entry name" value="GT_2_like_c"/>
    <property type="match status" value="1"/>
</dbReference>
<evidence type="ECO:0000256" key="4">
    <source>
        <dbReference type="SAM" id="MobiDB-lite"/>
    </source>
</evidence>
<dbReference type="InterPro" id="IPR029044">
    <property type="entry name" value="Nucleotide-diphossugar_trans"/>
</dbReference>
<dbReference type="Gene3D" id="3.90.550.10">
    <property type="entry name" value="Spore Coat Polysaccharide Biosynthesis Protein SpsA, Chain A"/>
    <property type="match status" value="1"/>
</dbReference>
<evidence type="ECO:0000259" key="5">
    <source>
        <dbReference type="Pfam" id="PF00535"/>
    </source>
</evidence>
<feature type="domain" description="Glycosyltransferase 2-like" evidence="5">
    <location>
        <begin position="35"/>
        <end position="142"/>
    </location>
</feature>
<comment type="caution">
    <text evidence="6">The sequence shown here is derived from an EMBL/GenBank/DDBJ whole genome shotgun (WGS) entry which is preliminary data.</text>
</comment>
<dbReference type="PANTHER" id="PTHR43179:SF12">
    <property type="entry name" value="GALACTOFURANOSYLTRANSFERASE GLFT2"/>
    <property type="match status" value="1"/>
</dbReference>
<organism evidence="6 7">
    <name type="scientific">Hymenobacter negativus</name>
    <dbReference type="NCBI Taxonomy" id="2795026"/>
    <lineage>
        <taxon>Bacteria</taxon>
        <taxon>Pseudomonadati</taxon>
        <taxon>Bacteroidota</taxon>
        <taxon>Cytophagia</taxon>
        <taxon>Cytophagales</taxon>
        <taxon>Hymenobacteraceae</taxon>
        <taxon>Hymenobacter</taxon>
    </lineage>
</organism>
<dbReference type="Proteomes" id="UP000664369">
    <property type="component" value="Unassembled WGS sequence"/>
</dbReference>
<feature type="region of interest" description="Disordered" evidence="4">
    <location>
        <begin position="1"/>
        <end position="25"/>
    </location>
</feature>
<keyword evidence="7" id="KW-1185">Reference proteome</keyword>
<dbReference type="SUPFAM" id="SSF53448">
    <property type="entry name" value="Nucleotide-diphospho-sugar transferases"/>
    <property type="match status" value="1"/>
</dbReference>
<dbReference type="PANTHER" id="PTHR43179">
    <property type="entry name" value="RHAMNOSYLTRANSFERASE WBBL"/>
    <property type="match status" value="1"/>
</dbReference>
<proteinExistence type="inferred from homology"/>
<keyword evidence="3" id="KW-0808">Transferase</keyword>
<reference evidence="6 7" key="1">
    <citation type="submission" date="2021-03" db="EMBL/GenBank/DDBJ databases">
        <authorList>
            <person name="Kim M.K."/>
        </authorList>
    </citation>
    <scope>NUCLEOTIDE SEQUENCE [LARGE SCALE GENOMIC DNA]</scope>
    <source>
        <strain evidence="6 7">BT442</strain>
    </source>
</reference>
<gene>
    <name evidence="6" type="ORF">J4E00_08705</name>
</gene>
<keyword evidence="2" id="KW-0328">Glycosyltransferase</keyword>
<evidence type="ECO:0000313" key="6">
    <source>
        <dbReference type="EMBL" id="MBO2009131.1"/>
    </source>
</evidence>
<evidence type="ECO:0000313" key="7">
    <source>
        <dbReference type="Proteomes" id="UP000664369"/>
    </source>
</evidence>
<dbReference type="RefSeq" id="WP_208174751.1">
    <property type="nucleotide sequence ID" value="NZ_JAGETZ010000003.1"/>
</dbReference>
<sequence>MKASNGLDEENSSFPTPHSSSKPLKPQGVCADVAIVILNWNGAKFLHQFLPGVLTHADGARVIVADNASTDDSVELLARDFPLVELLLLDRNFGFCEGYNQALAQVDSEFFVLLNSDVEVTLGWLRPLRNLLEINPRIAAVQPKILAHADPSYFEHAGAGGGYLDRLAYPFCRGRLFDTLEKDQGQYNDARPVAWASGACLLVRRSAWQALNGLEPAFFAHMEEIDFCWRLQNAGHEVWYHGSSAVQHVGGGTLPKTNPRKTYLNFRNGLALLYKNAAPSELYGPMFQRLVLDGVAGLRFLVAGELGNFWAVLRAHFSFYRSFGYWRKQRRAARPHLRTAERTGVYNGSLVWAYFARGKRKFSELELK</sequence>
<accession>A0ABS3QD09</accession>
<evidence type="ECO:0000256" key="2">
    <source>
        <dbReference type="ARBA" id="ARBA00022676"/>
    </source>
</evidence>
<feature type="compositionally biased region" description="Polar residues" evidence="4">
    <location>
        <begin position="12"/>
        <end position="22"/>
    </location>
</feature>
<name>A0ABS3QD09_9BACT</name>
<comment type="similarity">
    <text evidence="1">Belongs to the glycosyltransferase 2 family.</text>
</comment>
<dbReference type="Pfam" id="PF00535">
    <property type="entry name" value="Glycos_transf_2"/>
    <property type="match status" value="1"/>
</dbReference>
<dbReference type="InterPro" id="IPR001173">
    <property type="entry name" value="Glyco_trans_2-like"/>
</dbReference>